<evidence type="ECO:0000256" key="6">
    <source>
        <dbReference type="ARBA" id="ARBA00023027"/>
    </source>
</evidence>
<dbReference type="InterPro" id="IPR002182">
    <property type="entry name" value="NB-ARC"/>
</dbReference>
<feature type="transmembrane region" description="Helical" evidence="8">
    <location>
        <begin position="12"/>
        <end position="31"/>
    </location>
</feature>
<keyword evidence="5" id="KW-0611">Plant defense</keyword>
<dbReference type="Pfam" id="PF00931">
    <property type="entry name" value="NB-ARC"/>
    <property type="match status" value="1"/>
</dbReference>
<dbReference type="Gene3D" id="3.40.50.10140">
    <property type="entry name" value="Toll/interleukin-1 receptor homology (TIR) domain"/>
    <property type="match status" value="1"/>
</dbReference>
<keyword evidence="8" id="KW-1133">Transmembrane helix</keyword>
<dbReference type="Gene3D" id="3.80.10.10">
    <property type="entry name" value="Ribonuclease Inhibitor"/>
    <property type="match status" value="3"/>
</dbReference>
<keyword evidence="3" id="KW-0677">Repeat</keyword>
<dbReference type="FunFam" id="3.40.50.10140:FF:000007">
    <property type="entry name" value="Disease resistance protein (TIR-NBS-LRR class)"/>
    <property type="match status" value="1"/>
</dbReference>
<evidence type="ECO:0000256" key="3">
    <source>
        <dbReference type="ARBA" id="ARBA00022737"/>
    </source>
</evidence>
<dbReference type="InterPro" id="IPR011713">
    <property type="entry name" value="Leu-rich_rpt_3"/>
</dbReference>
<dbReference type="PRINTS" id="PR00364">
    <property type="entry name" value="DISEASERSIST"/>
</dbReference>
<dbReference type="SUPFAM" id="SSF46785">
    <property type="entry name" value="Winged helix' DNA-binding domain"/>
    <property type="match status" value="1"/>
</dbReference>
<dbReference type="AlphaFoldDB" id="A0A178V5F5"/>
<dbReference type="InterPro" id="IPR000157">
    <property type="entry name" value="TIR_dom"/>
</dbReference>
<keyword evidence="8" id="KW-0812">Transmembrane</keyword>
<dbReference type="FunFam" id="3.40.50.300:FF:001002">
    <property type="entry name" value="Disease resistance protein (TIR-NBS-LRR class)"/>
    <property type="match status" value="1"/>
</dbReference>
<dbReference type="PANTHER" id="PTHR11017:SF411">
    <property type="entry name" value="ADP-RIBOSYL CYCLASE_CYCLIC ADP-RIBOSE HYDROLASE-RELATED"/>
    <property type="match status" value="1"/>
</dbReference>
<dbReference type="FunFam" id="1.10.8.430:FF:000002">
    <property type="entry name" value="Disease resistance protein (TIR-NBS-LRR class)"/>
    <property type="match status" value="1"/>
</dbReference>
<comment type="caution">
    <text evidence="10">The sequence shown here is derived from an EMBL/GenBank/DDBJ whole genome shotgun (WGS) entry which is preliminary data.</text>
</comment>
<dbReference type="SUPFAM" id="SSF52200">
    <property type="entry name" value="Toll/Interleukin receptor TIR domain"/>
    <property type="match status" value="1"/>
</dbReference>
<dbReference type="Gene3D" id="3.40.50.300">
    <property type="entry name" value="P-loop containing nucleotide triphosphate hydrolases"/>
    <property type="match status" value="1"/>
</dbReference>
<keyword evidence="6" id="KW-0520">NAD</keyword>
<evidence type="ECO:0000256" key="5">
    <source>
        <dbReference type="ARBA" id="ARBA00022821"/>
    </source>
</evidence>
<dbReference type="EC" id="3.2.2.6" evidence="1"/>
<dbReference type="InterPro" id="IPR035897">
    <property type="entry name" value="Toll_tir_struct_dom_sf"/>
</dbReference>
<dbReference type="GO" id="GO:0006952">
    <property type="term" value="P:defense response"/>
    <property type="evidence" value="ECO:0007669"/>
    <property type="project" value="UniProtKB-KW"/>
</dbReference>
<dbReference type="GO" id="GO:0007165">
    <property type="term" value="P:signal transduction"/>
    <property type="evidence" value="ECO:0007669"/>
    <property type="project" value="InterPro"/>
</dbReference>
<dbReference type="Pfam" id="PF07725">
    <property type="entry name" value="LRR_3"/>
    <property type="match status" value="1"/>
</dbReference>
<dbReference type="InterPro" id="IPR032675">
    <property type="entry name" value="LRR_dom_sf"/>
</dbReference>
<keyword evidence="8" id="KW-0472">Membrane</keyword>
<dbReference type="InterPro" id="IPR044974">
    <property type="entry name" value="Disease_R_plants"/>
</dbReference>
<dbReference type="ExpressionAtlas" id="A0A178V5F5">
    <property type="expression patterns" value="baseline and differential"/>
</dbReference>
<sequence>MKGLDPLFILRMNPSFFLGILAAAIGFFMLFRKFRFQKERKEIDSSFASPSSISPSSSSHNWTHQVFPSFRGEDVRINFLSHIQKEFKRKGITLFIDNEIKRGESIGPKLKHAIRGSKIALVMLSKNYASSSWCLDELVEILKCKEELGQTVMPIFYKVDPSDGKKLTGKFGRAFKHSCSHKTNEVIRKWRRALAKVATTTGYSSNNSHNEATMIEKIASDILTMLNYSTPSRDFGGLIGMEAHMKAMKRLLCLESDEVRMIGILGPSGIGKTTIARVLFNQFNDSFELSAFVENIKELMYRPLCSDDYSTKLYIQRQFIAQLTNHKEIEICHLGVAQDMLHDKKVLVVLDNIDQSIQLDAIAKETCWFGQGSRIIITTQDQKLLKAHDGINHIYKVGFPSTYEAFQIFCMYAFGQKFPKDGFEDLAWQVTKLLGGLPLGLRVMGSHFRGMSKQEWINALPRLNTRLDFSIQSILKFSFDALWDEDKELFLHIACLFNNKRISKVEEHLAHKFLDVRQGLYVLADKSLISIDTEWIKMHNLLEQLGKEIVRHEPGHQSICNLGKRQLLVDARDICEVLTDDMGTSSVIGIHFDPSELLGELNISEGAFEGMSNLKFLRFKCTYGDQSSKVYLPKGLRFVSPKLRLLQWGCFPMSCLPSNFCTKYLVELNLRFSKLHKLWEGNLPLENLKWMNLSYSKNLKELPNLSTATKLQELFLIDCISLVELPSSIGSALSLQTLNLAECKSIVELPSCFGNAINLSWLNLYGCSSLVELPSSIGNATNLKILHMDMCTDLVKLPSSIGNLYKLTKFTLKGCSKLEILPTNINMESLDELNLTECLLLKRFPEISTNIKHLYLNGTAVEEVPSSIKSWSHLDDLHMSYSENLKESPHALDIITTLYINDLEMLEIPLWVSKISRLRGLKLIGCKKLVSLPQLPDSLSYLEAVNCESLERLDFSFCNPKIYLNFVKCFKLNKEARELIIQTSTDHAVLPGGEVPARFTYGANSGNSMIVNLNHRPLSTTSRFKACILLVNKGDKESEANSRDLMVSYRIMDKHNLGVVPCRPTYHFIRPPTLAEHLYTFEFEADVTSNEHFFEFKVDSYEMVIKECGVLQP</sequence>
<dbReference type="InterPro" id="IPR058192">
    <property type="entry name" value="WHD_ROQ1-like"/>
</dbReference>
<comment type="catalytic activity">
    <reaction evidence="7">
        <text>NAD(+) + H2O = ADP-D-ribose + nicotinamide + H(+)</text>
        <dbReference type="Rhea" id="RHEA:16301"/>
        <dbReference type="ChEBI" id="CHEBI:15377"/>
        <dbReference type="ChEBI" id="CHEBI:15378"/>
        <dbReference type="ChEBI" id="CHEBI:17154"/>
        <dbReference type="ChEBI" id="CHEBI:57540"/>
        <dbReference type="ChEBI" id="CHEBI:57967"/>
        <dbReference type="EC" id="3.2.2.6"/>
    </reaction>
    <physiologicalReaction direction="left-to-right" evidence="7">
        <dbReference type="Rhea" id="RHEA:16302"/>
    </physiologicalReaction>
</comment>
<dbReference type="SUPFAM" id="SSF52058">
    <property type="entry name" value="L domain-like"/>
    <property type="match status" value="1"/>
</dbReference>
<evidence type="ECO:0000313" key="11">
    <source>
        <dbReference type="Proteomes" id="UP000078284"/>
    </source>
</evidence>
<name>A0A178V5F5_ARATH</name>
<feature type="domain" description="TIR" evidence="9">
    <location>
        <begin position="62"/>
        <end position="226"/>
    </location>
</feature>
<keyword evidence="4" id="KW-0378">Hydrolase</keyword>
<gene>
    <name evidence="10" type="ordered locus">AXX17_At3g32340</name>
</gene>
<organism evidence="10 11">
    <name type="scientific">Arabidopsis thaliana</name>
    <name type="common">Mouse-ear cress</name>
    <dbReference type="NCBI Taxonomy" id="3702"/>
    <lineage>
        <taxon>Eukaryota</taxon>
        <taxon>Viridiplantae</taxon>
        <taxon>Streptophyta</taxon>
        <taxon>Embryophyta</taxon>
        <taxon>Tracheophyta</taxon>
        <taxon>Spermatophyta</taxon>
        <taxon>Magnoliopsida</taxon>
        <taxon>eudicotyledons</taxon>
        <taxon>Gunneridae</taxon>
        <taxon>Pentapetalae</taxon>
        <taxon>rosids</taxon>
        <taxon>malvids</taxon>
        <taxon>Brassicales</taxon>
        <taxon>Brassicaceae</taxon>
        <taxon>Camelineae</taxon>
        <taxon>Arabidopsis</taxon>
    </lineage>
</organism>
<evidence type="ECO:0000256" key="4">
    <source>
        <dbReference type="ARBA" id="ARBA00022801"/>
    </source>
</evidence>
<protein>
    <recommendedName>
        <fullName evidence="1">ADP-ribosyl cyclase/cyclic ADP-ribose hydrolase</fullName>
        <ecNumber evidence="1">3.2.2.6</ecNumber>
    </recommendedName>
</protein>
<evidence type="ECO:0000256" key="7">
    <source>
        <dbReference type="ARBA" id="ARBA00047304"/>
    </source>
</evidence>
<dbReference type="PANTHER" id="PTHR11017">
    <property type="entry name" value="LEUCINE-RICH REPEAT-CONTAINING PROTEIN"/>
    <property type="match status" value="1"/>
</dbReference>
<reference evidence="11" key="1">
    <citation type="journal article" date="2016" name="Proc. Natl. Acad. Sci. U.S.A.">
        <title>Chromosome-level assembly of Arabidopsis thaliana Ler reveals the extent of translocation and inversion polymorphisms.</title>
        <authorList>
            <person name="Zapata L."/>
            <person name="Ding J."/>
            <person name="Willing E.M."/>
            <person name="Hartwig B."/>
            <person name="Bezdan D."/>
            <person name="Jiao W.B."/>
            <person name="Patel V."/>
            <person name="Velikkakam James G."/>
            <person name="Koornneef M."/>
            <person name="Ossowski S."/>
            <person name="Schneeberger K."/>
        </authorList>
    </citation>
    <scope>NUCLEOTIDE SEQUENCE [LARGE SCALE GENOMIC DNA]</scope>
    <source>
        <strain evidence="11">cv. Landsberg erecta</strain>
    </source>
</reference>
<dbReference type="EMBL" id="LUHQ01000003">
    <property type="protein sequence ID" value="OAP01447.1"/>
    <property type="molecule type" value="Genomic_DNA"/>
</dbReference>
<dbReference type="Pfam" id="PF23282">
    <property type="entry name" value="WHD_ROQ1"/>
    <property type="match status" value="1"/>
</dbReference>
<dbReference type="PROSITE" id="PS50104">
    <property type="entry name" value="TIR"/>
    <property type="match status" value="1"/>
</dbReference>
<proteinExistence type="predicted"/>
<dbReference type="SMART" id="SM00255">
    <property type="entry name" value="TIR"/>
    <property type="match status" value="1"/>
</dbReference>
<dbReference type="Gene3D" id="1.10.8.430">
    <property type="entry name" value="Helical domain of apoptotic protease-activating factors"/>
    <property type="match status" value="1"/>
</dbReference>
<evidence type="ECO:0000256" key="8">
    <source>
        <dbReference type="SAM" id="Phobius"/>
    </source>
</evidence>
<dbReference type="SUPFAM" id="SSF52540">
    <property type="entry name" value="P-loop containing nucleoside triphosphate hydrolases"/>
    <property type="match status" value="1"/>
</dbReference>
<dbReference type="InterPro" id="IPR027417">
    <property type="entry name" value="P-loop_NTPase"/>
</dbReference>
<dbReference type="GO" id="GO:0061809">
    <property type="term" value="F:NAD+ nucleosidase activity, cyclic ADP-ribose generating"/>
    <property type="evidence" value="ECO:0007669"/>
    <property type="project" value="UniProtKB-EC"/>
</dbReference>
<dbReference type="Pfam" id="PF01582">
    <property type="entry name" value="TIR"/>
    <property type="match status" value="1"/>
</dbReference>
<keyword evidence="2" id="KW-0433">Leucine-rich repeat</keyword>
<evidence type="ECO:0000259" key="9">
    <source>
        <dbReference type="PROSITE" id="PS50104"/>
    </source>
</evidence>
<evidence type="ECO:0000256" key="2">
    <source>
        <dbReference type="ARBA" id="ARBA00022614"/>
    </source>
</evidence>
<dbReference type="Proteomes" id="UP000078284">
    <property type="component" value="Chromosome 3"/>
</dbReference>
<dbReference type="GO" id="GO:0043531">
    <property type="term" value="F:ADP binding"/>
    <property type="evidence" value="ECO:0007669"/>
    <property type="project" value="InterPro"/>
</dbReference>
<evidence type="ECO:0000313" key="10">
    <source>
        <dbReference type="EMBL" id="OAP01447.1"/>
    </source>
</evidence>
<evidence type="ECO:0000256" key="1">
    <source>
        <dbReference type="ARBA" id="ARBA00011982"/>
    </source>
</evidence>
<dbReference type="FunFam" id="3.80.10.10:FF:000845">
    <property type="entry name" value="Disease resistance protein (TIR-NBS-LRR class)"/>
    <property type="match status" value="1"/>
</dbReference>
<dbReference type="InterPro" id="IPR036390">
    <property type="entry name" value="WH_DNA-bd_sf"/>
</dbReference>
<accession>A0A178V5F5</accession>
<dbReference type="InterPro" id="IPR042197">
    <property type="entry name" value="Apaf_helical"/>
</dbReference>